<dbReference type="GO" id="GO:1990281">
    <property type="term" value="C:efflux pump complex"/>
    <property type="evidence" value="ECO:0007669"/>
    <property type="project" value="TreeGrafter"/>
</dbReference>
<dbReference type="eggNOG" id="COG0845">
    <property type="taxonomic scope" value="Bacteria"/>
</dbReference>
<keyword evidence="3" id="KW-0813">Transport</keyword>
<comment type="similarity">
    <text evidence="2">Belongs to the membrane fusion protein (MFP) (TC 8.A.1) family.</text>
</comment>
<keyword evidence="4" id="KW-1133">Transmembrane helix</keyword>
<comment type="caution">
    <text evidence="8">The sequence shown here is derived from an EMBL/GenBank/DDBJ whole genome shotgun (WGS) entry which is preliminary data.</text>
</comment>
<proteinExistence type="inferred from homology"/>
<reference evidence="8 9" key="1">
    <citation type="journal article" date="2014" name="Acta Crystallogr. D">
        <title>Structure-based characterization and antifreeze properties of a hyperactive ice-binding protein from the Antarctic bacterium Flavobacterium frigoris PS1.</title>
        <authorList>
            <person name="Do H."/>
            <person name="Kim S.J."/>
            <person name="Kim H.J."/>
            <person name="Lee J.H."/>
        </authorList>
    </citation>
    <scope>NUCLEOTIDE SEQUENCE [LARGE SCALE GENOMIC DNA]</scope>
    <source>
        <strain evidence="8 9">PS1</strain>
    </source>
</reference>
<dbReference type="Gene3D" id="2.40.50.100">
    <property type="match status" value="1"/>
</dbReference>
<evidence type="ECO:0000259" key="5">
    <source>
        <dbReference type="Pfam" id="PF25917"/>
    </source>
</evidence>
<dbReference type="Gene3D" id="2.40.30.170">
    <property type="match status" value="1"/>
</dbReference>
<dbReference type="EMBL" id="AHKF01000018">
    <property type="protein sequence ID" value="EIA08523.1"/>
    <property type="molecule type" value="Genomic_DNA"/>
</dbReference>
<evidence type="ECO:0000256" key="2">
    <source>
        <dbReference type="ARBA" id="ARBA00009477"/>
    </source>
</evidence>
<dbReference type="GO" id="GO:0015562">
    <property type="term" value="F:efflux transmembrane transporter activity"/>
    <property type="evidence" value="ECO:0007669"/>
    <property type="project" value="TreeGrafter"/>
</dbReference>
<dbReference type="Proteomes" id="UP000005566">
    <property type="component" value="Unassembled WGS sequence"/>
</dbReference>
<keyword evidence="4" id="KW-0812">Transmembrane</keyword>
<sequence>MKTKQIITVVIALFIAFVGYKLYSNKKEINDQSNQKEAVFKMPVQVAKVQTKSLTTALTATGEFEGFEEVFLVAESQGSITSLFFKEGDIIKKGQIFAKIDASSLSAQLTSAKFNYAKAQKDVERYQRLEKAGAVSKTQLESMKIQLESTRSSIAQINQQLGFSTVKATISGVVNEIMVEPTSFVQAGNNMAEIVQIDKLKIIINVSEVDLVNIKNNQKVIIKTDVYPLVDFEGTVSNISVKADEAGKFKITIVTTNSKKEQLRAGMFGEVHFETLKNNTQEALTIPREAIVNSLQDPKVYVVENNKAVLKSIKIGKVISNDVIVLEGLSVNELVIYQGIINLKNNTLVKITNSK</sequence>
<organism evidence="8 9">
    <name type="scientific">Flavobacterium frigoris (strain PS1)</name>
    <dbReference type="NCBI Taxonomy" id="1086011"/>
    <lineage>
        <taxon>Bacteria</taxon>
        <taxon>Pseudomonadati</taxon>
        <taxon>Bacteroidota</taxon>
        <taxon>Flavobacteriia</taxon>
        <taxon>Flavobacteriales</taxon>
        <taxon>Flavobacteriaceae</taxon>
        <taxon>Flavobacterium</taxon>
    </lineage>
</organism>
<dbReference type="Pfam" id="PF25917">
    <property type="entry name" value="BSH_RND"/>
    <property type="match status" value="1"/>
</dbReference>
<feature type="domain" description="YknX-like beta-barrel" evidence="7">
    <location>
        <begin position="201"/>
        <end position="246"/>
    </location>
</feature>
<protein>
    <submittedName>
        <fullName evidence="8">Co/Zn/Cd efflux system membrane fusion protein</fullName>
    </submittedName>
</protein>
<keyword evidence="4" id="KW-0472">Membrane</keyword>
<comment type="subcellular location">
    <subcellularLocation>
        <location evidence="1">Cell envelope</location>
    </subcellularLocation>
</comment>
<evidence type="ECO:0000259" key="6">
    <source>
        <dbReference type="Pfam" id="PF25967"/>
    </source>
</evidence>
<dbReference type="SUPFAM" id="SSF111369">
    <property type="entry name" value="HlyD-like secretion proteins"/>
    <property type="match status" value="1"/>
</dbReference>
<feature type="domain" description="Multidrug resistance protein MdtA-like barrel-sandwich hybrid" evidence="5">
    <location>
        <begin position="75"/>
        <end position="195"/>
    </location>
</feature>
<dbReference type="RefSeq" id="WP_007138422.1">
    <property type="nucleotide sequence ID" value="NZ_AHKF01000018.1"/>
</dbReference>
<feature type="domain" description="Multidrug resistance protein MdtA-like C-terminal permuted SH3" evidence="6">
    <location>
        <begin position="283"/>
        <end position="340"/>
    </location>
</feature>
<dbReference type="InterPro" id="IPR058627">
    <property type="entry name" value="MdtA-like_C"/>
</dbReference>
<dbReference type="PANTHER" id="PTHR30469:SF15">
    <property type="entry name" value="HLYD FAMILY OF SECRETION PROTEINS"/>
    <property type="match status" value="1"/>
</dbReference>
<dbReference type="InterPro" id="IPR058636">
    <property type="entry name" value="Beta-barrel_YknX"/>
</dbReference>
<dbReference type="InterPro" id="IPR058625">
    <property type="entry name" value="MdtA-like_BSH"/>
</dbReference>
<dbReference type="Gene3D" id="2.40.420.20">
    <property type="match status" value="1"/>
</dbReference>
<evidence type="ECO:0000313" key="9">
    <source>
        <dbReference type="Proteomes" id="UP000005566"/>
    </source>
</evidence>
<dbReference type="Pfam" id="PF25990">
    <property type="entry name" value="Beta-barrel_YknX"/>
    <property type="match status" value="1"/>
</dbReference>
<feature type="transmembrane region" description="Helical" evidence="4">
    <location>
        <begin position="6"/>
        <end position="23"/>
    </location>
</feature>
<dbReference type="OrthoDB" id="9806939at2"/>
<dbReference type="Pfam" id="PF25967">
    <property type="entry name" value="RND-MFP_C"/>
    <property type="match status" value="1"/>
</dbReference>
<evidence type="ECO:0000256" key="1">
    <source>
        <dbReference type="ARBA" id="ARBA00004196"/>
    </source>
</evidence>
<keyword evidence="9" id="KW-1185">Reference proteome</keyword>
<evidence type="ECO:0000259" key="7">
    <source>
        <dbReference type="Pfam" id="PF25990"/>
    </source>
</evidence>
<dbReference type="NCBIfam" id="TIGR01730">
    <property type="entry name" value="RND_mfp"/>
    <property type="match status" value="1"/>
</dbReference>
<dbReference type="Gene3D" id="1.10.287.470">
    <property type="entry name" value="Helix hairpin bin"/>
    <property type="match status" value="1"/>
</dbReference>
<dbReference type="InterPro" id="IPR006143">
    <property type="entry name" value="RND_pump_MFP"/>
</dbReference>
<dbReference type="STRING" id="1086011.HJ01_02245"/>
<evidence type="ECO:0000256" key="3">
    <source>
        <dbReference type="ARBA" id="ARBA00022448"/>
    </source>
</evidence>
<gene>
    <name evidence="8" type="ORF">HJ01_02245</name>
</gene>
<dbReference type="PANTHER" id="PTHR30469">
    <property type="entry name" value="MULTIDRUG RESISTANCE PROTEIN MDTA"/>
    <property type="match status" value="1"/>
</dbReference>
<dbReference type="AlphaFoldDB" id="H7FTP4"/>
<accession>H7FTP4</accession>
<evidence type="ECO:0000256" key="4">
    <source>
        <dbReference type="SAM" id="Phobius"/>
    </source>
</evidence>
<name>H7FTP4_FLAFP</name>
<dbReference type="PATRIC" id="fig|1086011.3.peg.2197"/>
<evidence type="ECO:0000313" key="8">
    <source>
        <dbReference type="EMBL" id="EIA08523.1"/>
    </source>
</evidence>